<gene>
    <name evidence="19" type="primary">ND4</name>
</gene>
<geneLocation type="mitochondrion" evidence="19"/>
<evidence type="ECO:0000256" key="6">
    <source>
        <dbReference type="ARBA" id="ARBA00022448"/>
    </source>
</evidence>
<keyword evidence="13 17" id="KW-0830">Ubiquinone</keyword>
<dbReference type="PANTHER" id="PTHR43507">
    <property type="entry name" value="NADH-UBIQUINONE OXIDOREDUCTASE CHAIN 4"/>
    <property type="match status" value="1"/>
</dbReference>
<evidence type="ECO:0000256" key="10">
    <source>
        <dbReference type="ARBA" id="ARBA00022982"/>
    </source>
</evidence>
<evidence type="ECO:0000256" key="8">
    <source>
        <dbReference type="ARBA" id="ARBA00022692"/>
    </source>
</evidence>
<evidence type="ECO:0000256" key="15">
    <source>
        <dbReference type="ARBA" id="ARBA00023136"/>
    </source>
</evidence>
<evidence type="ECO:0000256" key="12">
    <source>
        <dbReference type="ARBA" id="ARBA00023027"/>
    </source>
</evidence>
<evidence type="ECO:0000256" key="13">
    <source>
        <dbReference type="ARBA" id="ARBA00023075"/>
    </source>
</evidence>
<accession>G9J3F9</accession>
<comment type="catalytic activity">
    <reaction evidence="16 17">
        <text>a ubiquinone + NADH + 5 H(+)(in) = a ubiquinol + NAD(+) + 4 H(+)(out)</text>
        <dbReference type="Rhea" id="RHEA:29091"/>
        <dbReference type="Rhea" id="RHEA-COMP:9565"/>
        <dbReference type="Rhea" id="RHEA-COMP:9566"/>
        <dbReference type="ChEBI" id="CHEBI:15378"/>
        <dbReference type="ChEBI" id="CHEBI:16389"/>
        <dbReference type="ChEBI" id="CHEBI:17976"/>
        <dbReference type="ChEBI" id="CHEBI:57540"/>
        <dbReference type="ChEBI" id="CHEBI:57945"/>
        <dbReference type="EC" id="7.1.1.2"/>
    </reaction>
</comment>
<dbReference type="GO" id="GO:0015990">
    <property type="term" value="P:electron transport coupled proton transport"/>
    <property type="evidence" value="ECO:0007669"/>
    <property type="project" value="TreeGrafter"/>
</dbReference>
<feature type="transmembrane region" description="Helical" evidence="17">
    <location>
        <begin position="367"/>
        <end position="390"/>
    </location>
</feature>
<evidence type="ECO:0000256" key="3">
    <source>
        <dbReference type="ARBA" id="ARBA00009025"/>
    </source>
</evidence>
<comment type="similarity">
    <text evidence="3 17">Belongs to the complex I subunit 4 family.</text>
</comment>
<keyword evidence="11 17" id="KW-1133">Transmembrane helix</keyword>
<organism evidence="19">
    <name type="scientific">Camponotus vafer</name>
    <dbReference type="NCBI Taxonomy" id="251259"/>
    <lineage>
        <taxon>Eukaryota</taxon>
        <taxon>Metazoa</taxon>
        <taxon>Ecdysozoa</taxon>
        <taxon>Arthropoda</taxon>
        <taxon>Hexapoda</taxon>
        <taxon>Insecta</taxon>
        <taxon>Pterygota</taxon>
        <taxon>Neoptera</taxon>
        <taxon>Endopterygota</taxon>
        <taxon>Hymenoptera</taxon>
        <taxon>Apocrita</taxon>
        <taxon>Aculeata</taxon>
        <taxon>Formicoidea</taxon>
        <taxon>Formicidae</taxon>
        <taxon>Formicinae</taxon>
        <taxon>Camponotus</taxon>
    </lineage>
</organism>
<dbReference type="GO" id="GO:0042773">
    <property type="term" value="P:ATP synthesis coupled electron transport"/>
    <property type="evidence" value="ECO:0007669"/>
    <property type="project" value="InterPro"/>
</dbReference>
<dbReference type="GO" id="GO:0003954">
    <property type="term" value="F:NADH dehydrogenase activity"/>
    <property type="evidence" value="ECO:0007669"/>
    <property type="project" value="TreeGrafter"/>
</dbReference>
<evidence type="ECO:0000256" key="1">
    <source>
        <dbReference type="ARBA" id="ARBA00003257"/>
    </source>
</evidence>
<name>G9J3F9_9HYME</name>
<feature type="transmembrane region" description="Helical" evidence="17">
    <location>
        <begin position="53"/>
        <end position="74"/>
    </location>
</feature>
<feature type="transmembrane region" description="Helical" evidence="17">
    <location>
        <begin position="422"/>
        <end position="442"/>
    </location>
</feature>
<keyword evidence="6 17" id="KW-0813">Transport</keyword>
<dbReference type="Pfam" id="PF00361">
    <property type="entry name" value="Proton_antipo_M"/>
    <property type="match status" value="1"/>
</dbReference>
<keyword evidence="9" id="KW-1278">Translocase</keyword>
<dbReference type="EMBL" id="JN799658">
    <property type="protein sequence ID" value="AEV76942.1"/>
    <property type="molecule type" value="Genomic_DNA"/>
</dbReference>
<evidence type="ECO:0000256" key="11">
    <source>
        <dbReference type="ARBA" id="ARBA00022989"/>
    </source>
</evidence>
<feature type="transmembrane region" description="Helical" evidence="17">
    <location>
        <begin position="110"/>
        <end position="130"/>
    </location>
</feature>
<dbReference type="AlphaFoldDB" id="G9J3F9"/>
<evidence type="ECO:0000313" key="19">
    <source>
        <dbReference type="EMBL" id="AEV76942.1"/>
    </source>
</evidence>
<feature type="transmembrane region" description="Helical" evidence="17">
    <location>
        <begin position="21"/>
        <end position="41"/>
    </location>
</feature>
<evidence type="ECO:0000256" key="16">
    <source>
        <dbReference type="ARBA" id="ARBA00049551"/>
    </source>
</evidence>
<keyword evidence="14 17" id="KW-0496">Mitochondrion</keyword>
<dbReference type="GO" id="GO:0008137">
    <property type="term" value="F:NADH dehydrogenase (ubiquinone) activity"/>
    <property type="evidence" value="ECO:0007669"/>
    <property type="project" value="UniProtKB-UniRule"/>
</dbReference>
<dbReference type="EC" id="7.1.1.2" evidence="4 17"/>
<feature type="transmembrane region" description="Helical" evidence="17">
    <location>
        <begin position="343"/>
        <end position="361"/>
    </location>
</feature>
<evidence type="ECO:0000256" key="9">
    <source>
        <dbReference type="ARBA" id="ARBA00022967"/>
    </source>
</evidence>
<feature type="transmembrane region" description="Helical" evidence="17">
    <location>
        <begin position="86"/>
        <end position="104"/>
    </location>
</feature>
<evidence type="ECO:0000256" key="5">
    <source>
        <dbReference type="ARBA" id="ARBA00021006"/>
    </source>
</evidence>
<keyword evidence="15 17" id="KW-0472">Membrane</keyword>
<sequence length="443" mass="53070">MMKIFFFFIFMNFMLIYNKKVMFYYNLIFLMSLIFLFKFMFKDLIWISVSFMWKFDFYCFYLILLSMWILGLMMMSIQLQKNMVKIKLLVFIIMGIILMMTFSVSNLMMFYLFFELSLIPTFIMVVYWGYNFERLSASFYLLMYTMFISLPLLAYIMKFFKVVQTFEMNLLKMLDYLNISFIDYLILFMAFLIKMPIFFFHLWLPKAHVEAPVYGSMILASVLLKLGSYGLLRFLEIFYFSSLKYGYIFMSVGVVGGIYMSLISLIQIDMKSLVAYSSVVHMNMMLCCLFTMMKLSFISSYILMISHGLCSSGLFYMVNLYYERSMSRLMFFNKGMLNIYPSLSLWWMIYCAMNFSFPLSLNFISEIFMISIIVGWDIILMFYVMVICFFSSAYSLYLYSYIQHGVVYVESKKLFLVYIKDYMVLIIHFIPLVMLLFNLIMLY</sequence>
<comment type="subcellular location">
    <subcellularLocation>
        <location evidence="2 17">Mitochondrion membrane</location>
        <topology evidence="2 17">Multi-pass membrane protein</topology>
    </subcellularLocation>
</comment>
<keyword evidence="12 17" id="KW-0520">NAD</keyword>
<evidence type="ECO:0000256" key="17">
    <source>
        <dbReference type="RuleBase" id="RU003297"/>
    </source>
</evidence>
<dbReference type="PRINTS" id="PR01437">
    <property type="entry name" value="NUOXDRDTASE4"/>
</dbReference>
<evidence type="ECO:0000256" key="14">
    <source>
        <dbReference type="ARBA" id="ARBA00023128"/>
    </source>
</evidence>
<dbReference type="InterPro" id="IPR003918">
    <property type="entry name" value="NADH_UbQ_OxRdtase"/>
</dbReference>
<dbReference type="PANTHER" id="PTHR43507:SF20">
    <property type="entry name" value="NADH-UBIQUINONE OXIDOREDUCTASE CHAIN 4"/>
    <property type="match status" value="1"/>
</dbReference>
<feature type="transmembrane region" description="Helical" evidence="17">
    <location>
        <begin position="298"/>
        <end position="322"/>
    </location>
</feature>
<dbReference type="InterPro" id="IPR001750">
    <property type="entry name" value="ND/Mrp_TM"/>
</dbReference>
<evidence type="ECO:0000256" key="2">
    <source>
        <dbReference type="ARBA" id="ARBA00004225"/>
    </source>
</evidence>
<keyword evidence="7 17" id="KW-0679">Respiratory chain</keyword>
<evidence type="ECO:0000256" key="7">
    <source>
        <dbReference type="ARBA" id="ARBA00022660"/>
    </source>
</evidence>
<reference evidence="19" key="1">
    <citation type="journal article" date="2011" name="Genome Biol. Evol.">
        <title>Purifying selection, sequence composition and context-specific indel mutations shape intraspecific variation in a bacterial endosymbiont.</title>
        <authorList>
            <person name="Williams L.E."/>
            <person name="Wernegreen J.J."/>
        </authorList>
    </citation>
    <scope>NUCLEOTIDE SEQUENCE</scope>
</reference>
<comment type="function">
    <text evidence="1">Core subunit of the mitochondrial membrane respiratory chain NADH dehydrogenase (Complex I) that is believed to belong to the minimal assembly required for catalysis. Complex I functions in the transfer of electrons from NADH to the respiratory chain. The immediate electron acceptor for the enzyme is believed to be ubiquinone.</text>
</comment>
<proteinExistence type="inferred from homology"/>
<feature type="transmembrane region" description="Helical" evidence="17">
    <location>
        <begin position="137"/>
        <end position="157"/>
    </location>
</feature>
<keyword evidence="8 17" id="KW-0812">Transmembrane</keyword>
<feature type="transmembrane region" description="Helical" evidence="17">
    <location>
        <begin position="177"/>
        <end position="204"/>
    </location>
</feature>
<dbReference type="GO" id="GO:0048039">
    <property type="term" value="F:ubiquinone binding"/>
    <property type="evidence" value="ECO:0007669"/>
    <property type="project" value="TreeGrafter"/>
</dbReference>
<keyword evidence="10 17" id="KW-0249">Electron transport</keyword>
<feature type="transmembrane region" description="Helical" evidence="17">
    <location>
        <begin position="244"/>
        <end position="266"/>
    </location>
</feature>
<evidence type="ECO:0000256" key="4">
    <source>
        <dbReference type="ARBA" id="ARBA00012944"/>
    </source>
</evidence>
<feature type="transmembrane region" description="Helical" evidence="17">
    <location>
        <begin position="211"/>
        <end position="232"/>
    </location>
</feature>
<dbReference type="GO" id="GO:0031966">
    <property type="term" value="C:mitochondrial membrane"/>
    <property type="evidence" value="ECO:0007669"/>
    <property type="project" value="UniProtKB-SubCell"/>
</dbReference>
<protein>
    <recommendedName>
        <fullName evidence="5 17">NADH-ubiquinone oxidoreductase chain 4</fullName>
        <ecNumber evidence="4 17">7.1.1.2</ecNumber>
    </recommendedName>
</protein>
<feature type="transmembrane region" description="Helical" evidence="17">
    <location>
        <begin position="273"/>
        <end position="292"/>
    </location>
</feature>
<evidence type="ECO:0000259" key="18">
    <source>
        <dbReference type="Pfam" id="PF00361"/>
    </source>
</evidence>
<feature type="domain" description="NADH:quinone oxidoreductase/Mrp antiporter transmembrane" evidence="18">
    <location>
        <begin position="105"/>
        <end position="386"/>
    </location>
</feature>
<comment type="function">
    <text evidence="17">Core subunit of the mitochondrial membrane respiratory chain NADH dehydrogenase (Complex I) which catalyzes electron transfer from NADH through the respiratory chain, using ubiquinone as an electron acceptor. Essential for the catalytic activity and assembly of complex I.</text>
</comment>